<dbReference type="Proteomes" id="UP000663860">
    <property type="component" value="Unassembled WGS sequence"/>
</dbReference>
<evidence type="ECO:0000313" key="1">
    <source>
        <dbReference type="EMBL" id="CAF1380340.1"/>
    </source>
</evidence>
<dbReference type="EMBL" id="CAJNOE010001053">
    <property type="protein sequence ID" value="CAF1380340.1"/>
    <property type="molecule type" value="Genomic_DNA"/>
</dbReference>
<dbReference type="Proteomes" id="UP000663868">
    <property type="component" value="Unassembled WGS sequence"/>
</dbReference>
<sequence length="78" mass="8934">MSGLPPPPPPTSDHSTPVALRVRYNVLVTEIGNLIRQLMNGPYRRPRCRIIFQWTTNDAPYFIYTVTLIIHEVSSNIQ</sequence>
<reference evidence="1" key="1">
    <citation type="submission" date="2021-02" db="EMBL/GenBank/DDBJ databases">
        <authorList>
            <person name="Nowell W R."/>
        </authorList>
    </citation>
    <scope>NUCLEOTIDE SEQUENCE</scope>
</reference>
<evidence type="ECO:0000313" key="2">
    <source>
        <dbReference type="EMBL" id="CAF4124625.1"/>
    </source>
</evidence>
<evidence type="ECO:0000313" key="3">
    <source>
        <dbReference type="Proteomes" id="UP000663860"/>
    </source>
</evidence>
<proteinExistence type="predicted"/>
<protein>
    <submittedName>
        <fullName evidence="1">Uncharacterized protein</fullName>
    </submittedName>
</protein>
<accession>A0A815JNQ5</accession>
<dbReference type="AlphaFoldDB" id="A0A815JNQ5"/>
<dbReference type="EMBL" id="CAJOBB010005328">
    <property type="protein sequence ID" value="CAF4124625.1"/>
    <property type="molecule type" value="Genomic_DNA"/>
</dbReference>
<name>A0A815JNQ5_9BILA</name>
<organism evidence="1 3">
    <name type="scientific">Adineta steineri</name>
    <dbReference type="NCBI Taxonomy" id="433720"/>
    <lineage>
        <taxon>Eukaryota</taxon>
        <taxon>Metazoa</taxon>
        <taxon>Spiralia</taxon>
        <taxon>Gnathifera</taxon>
        <taxon>Rotifera</taxon>
        <taxon>Eurotatoria</taxon>
        <taxon>Bdelloidea</taxon>
        <taxon>Adinetida</taxon>
        <taxon>Adinetidae</taxon>
        <taxon>Adineta</taxon>
    </lineage>
</organism>
<comment type="caution">
    <text evidence="1">The sequence shown here is derived from an EMBL/GenBank/DDBJ whole genome shotgun (WGS) entry which is preliminary data.</text>
</comment>
<gene>
    <name evidence="1" type="ORF">IZO911_LOCUS38374</name>
    <name evidence="2" type="ORF">KXQ929_LOCUS35840</name>
</gene>